<reference evidence="1" key="1">
    <citation type="submission" date="2018-06" db="EMBL/GenBank/DDBJ databases">
        <authorList>
            <person name="Zhirakovskaya E."/>
        </authorList>
    </citation>
    <scope>NUCLEOTIDE SEQUENCE</scope>
</reference>
<evidence type="ECO:0000313" key="1">
    <source>
        <dbReference type="EMBL" id="VAW08013.1"/>
    </source>
</evidence>
<proteinExistence type="predicted"/>
<dbReference type="PANTHER" id="PTHR45588">
    <property type="entry name" value="TPR DOMAIN-CONTAINING PROTEIN"/>
    <property type="match status" value="1"/>
</dbReference>
<accession>A0A3B0SVI3</accession>
<protein>
    <submittedName>
        <fullName evidence="1">TPR repeat</fullName>
    </submittedName>
</protein>
<dbReference type="Gene3D" id="1.25.40.10">
    <property type="entry name" value="Tetratricopeptide repeat domain"/>
    <property type="match status" value="1"/>
</dbReference>
<sequence>MKIRKFARAGFVAGSAIVMAGILPHAGAASDIPVNPVQFENSCSAAVQTDFSHAVALLHSFEYPESPRIFKKIIAKDPDCAMAYWGVAMNLWHPLWAPPSKENLQKGAKLLSQTDALAKTPREAAYIDALKAFYSSTDTTTNNRRERAYEEHMRKLYENNLDDPEATLFYALSILSTADARDKSYSHQYKAAALLNWTRASHPTHPGVLHYLIHAYDFPGLAHLALGSAKTYAAAAPDSAHAQHMPSHIFTRLGLWELSLSSNHDSTKSAANYTEDARLPGYYDQGIHAMDYLMYAMLQTARDDEARALLDRSNNIEKAHHEMFAVAFTYAALPARFALERRQWDEASKLTLGHAEFPWQNFKWAPSAHFFARGLGAARSGKTDQARQEIAALKDIQASLPDTTIPYLRDQVQVQIDAIKSWILLSEGKTKKALKLARITAEREDGVDKHPVTPGEVLPARELYADMLLETGENTKALEQYRVVLKNSPNRLNALIGAAQAAAEVGDVELSQSYEQIIRTQTASGNRPTIKFGDT</sequence>
<name>A0A3B0SVI3_9ZZZZ</name>
<organism evidence="1">
    <name type="scientific">hydrothermal vent metagenome</name>
    <dbReference type="NCBI Taxonomy" id="652676"/>
    <lineage>
        <taxon>unclassified sequences</taxon>
        <taxon>metagenomes</taxon>
        <taxon>ecological metagenomes</taxon>
    </lineage>
</organism>
<dbReference type="SUPFAM" id="SSF48452">
    <property type="entry name" value="TPR-like"/>
    <property type="match status" value="1"/>
</dbReference>
<dbReference type="EMBL" id="UOEH01000629">
    <property type="protein sequence ID" value="VAW08013.1"/>
    <property type="molecule type" value="Genomic_DNA"/>
</dbReference>
<dbReference type="PANTHER" id="PTHR45588:SF1">
    <property type="entry name" value="WW DOMAIN-CONTAINING PROTEIN"/>
    <property type="match status" value="1"/>
</dbReference>
<gene>
    <name evidence="1" type="ORF">MNBD_ALPHA05-2052</name>
</gene>
<dbReference type="InterPro" id="IPR011990">
    <property type="entry name" value="TPR-like_helical_dom_sf"/>
</dbReference>
<dbReference type="AlphaFoldDB" id="A0A3B0SVI3"/>